<keyword evidence="11" id="KW-0046">Antibiotic resistance</keyword>
<evidence type="ECO:0000313" key="17">
    <source>
        <dbReference type="EMBL" id="ENO92718.1"/>
    </source>
</evidence>
<evidence type="ECO:0000256" key="3">
    <source>
        <dbReference type="ARBA" id="ARBA00022475"/>
    </source>
</evidence>
<keyword evidence="18" id="KW-1185">Reference proteome</keyword>
<dbReference type="OrthoDB" id="4814201at2"/>
<evidence type="ECO:0000256" key="9">
    <source>
        <dbReference type="ARBA" id="ARBA00022989"/>
    </source>
</evidence>
<dbReference type="InterPro" id="IPR027417">
    <property type="entry name" value="P-loop_NTPase"/>
</dbReference>
<keyword evidence="9 15" id="KW-1133">Transmembrane helix</keyword>
<evidence type="ECO:0000256" key="15">
    <source>
        <dbReference type="SAM" id="Phobius"/>
    </source>
</evidence>
<keyword evidence="6" id="KW-0547">Nucleotide-binding</keyword>
<evidence type="ECO:0000256" key="11">
    <source>
        <dbReference type="ARBA" id="ARBA00023251"/>
    </source>
</evidence>
<dbReference type="GO" id="GO:0046677">
    <property type="term" value="P:response to antibiotic"/>
    <property type="evidence" value="ECO:0007669"/>
    <property type="project" value="UniProtKB-KW"/>
</dbReference>
<dbReference type="InterPro" id="IPR017871">
    <property type="entry name" value="ABC_transporter-like_CS"/>
</dbReference>
<keyword evidence="8" id="KW-1278">Translocase</keyword>
<dbReference type="AlphaFoldDB" id="N6ZEG5"/>
<dbReference type="FunFam" id="3.40.50.300:FF:000032">
    <property type="entry name" value="Export ABC transporter ATP-binding protein"/>
    <property type="match status" value="1"/>
</dbReference>
<dbReference type="InterPro" id="IPR003439">
    <property type="entry name" value="ABC_transporter-like_ATP-bd"/>
</dbReference>
<comment type="subcellular location">
    <subcellularLocation>
        <location evidence="1">Cell inner membrane</location>
        <topology evidence="1">Multi-pass membrane protein</topology>
    </subcellularLocation>
</comment>
<dbReference type="GO" id="GO:0016887">
    <property type="term" value="F:ATP hydrolysis activity"/>
    <property type="evidence" value="ECO:0007669"/>
    <property type="project" value="InterPro"/>
</dbReference>
<keyword evidence="4" id="KW-0997">Cell inner membrane</keyword>
<evidence type="ECO:0000256" key="2">
    <source>
        <dbReference type="ARBA" id="ARBA00022448"/>
    </source>
</evidence>
<keyword evidence="2" id="KW-0813">Transport</keyword>
<dbReference type="PANTHER" id="PTHR30572">
    <property type="entry name" value="MEMBRANE COMPONENT OF TRANSPORTER-RELATED"/>
    <property type="match status" value="1"/>
</dbReference>
<dbReference type="GO" id="GO:0005886">
    <property type="term" value="C:plasma membrane"/>
    <property type="evidence" value="ECO:0007669"/>
    <property type="project" value="UniProtKB-SubCell"/>
</dbReference>
<feature type="transmembrane region" description="Helical" evidence="15">
    <location>
        <begin position="299"/>
        <end position="322"/>
    </location>
</feature>
<evidence type="ECO:0000256" key="5">
    <source>
        <dbReference type="ARBA" id="ARBA00022692"/>
    </source>
</evidence>
<reference evidence="17 18" key="1">
    <citation type="submission" date="2012-09" db="EMBL/GenBank/DDBJ databases">
        <title>Draft Genome Sequences of 6 Strains from Genus Thauera.</title>
        <authorList>
            <person name="Liu B."/>
            <person name="Shapleigh J.P."/>
            <person name="Frostegard A.H."/>
        </authorList>
    </citation>
    <scope>NUCLEOTIDE SEQUENCE [LARGE SCALE GENOMIC DNA]</scope>
    <source>
        <strain evidence="17 18">B4P</strain>
    </source>
</reference>
<dbReference type="Gene3D" id="3.40.50.300">
    <property type="entry name" value="P-loop containing nucleotide triphosphate hydrolases"/>
    <property type="match status" value="1"/>
</dbReference>
<feature type="region of interest" description="Disordered" evidence="14">
    <location>
        <begin position="1"/>
        <end position="36"/>
    </location>
</feature>
<dbReference type="Pfam" id="PF12704">
    <property type="entry name" value="MacB_PCD"/>
    <property type="match status" value="1"/>
</dbReference>
<dbReference type="SUPFAM" id="SSF52540">
    <property type="entry name" value="P-loop containing nucleoside triphosphate hydrolases"/>
    <property type="match status" value="1"/>
</dbReference>
<dbReference type="Proteomes" id="UP000013047">
    <property type="component" value="Unassembled WGS sequence"/>
</dbReference>
<keyword evidence="3" id="KW-1003">Cell membrane</keyword>
<comment type="caution">
    <text evidence="17">The sequence shown here is derived from an EMBL/GenBank/DDBJ whole genome shotgun (WGS) entry which is preliminary data.</text>
</comment>
<evidence type="ECO:0000256" key="13">
    <source>
        <dbReference type="ARBA" id="ARBA00041199"/>
    </source>
</evidence>
<evidence type="ECO:0000256" key="10">
    <source>
        <dbReference type="ARBA" id="ARBA00023136"/>
    </source>
</evidence>
<dbReference type="InterPro" id="IPR050250">
    <property type="entry name" value="Macrolide_Exporter_MacB"/>
</dbReference>
<feature type="domain" description="ABC transporter" evidence="16">
    <location>
        <begin position="39"/>
        <end position="277"/>
    </location>
</feature>
<dbReference type="InterPro" id="IPR003593">
    <property type="entry name" value="AAA+_ATPase"/>
</dbReference>
<dbReference type="SMART" id="SM00382">
    <property type="entry name" value="AAA"/>
    <property type="match status" value="1"/>
</dbReference>
<dbReference type="PANTHER" id="PTHR30572:SF14">
    <property type="entry name" value="MACROLIDE EXPORT ATP-BINDING_PERMEASE PROTEIN MACB"/>
    <property type="match status" value="1"/>
</dbReference>
<evidence type="ECO:0000256" key="6">
    <source>
        <dbReference type="ARBA" id="ARBA00022741"/>
    </source>
</evidence>
<feature type="transmembrane region" description="Helical" evidence="15">
    <location>
        <begin position="552"/>
        <end position="577"/>
    </location>
</feature>
<keyword evidence="7" id="KW-0067">ATP-binding</keyword>
<evidence type="ECO:0000256" key="14">
    <source>
        <dbReference type="SAM" id="MobiDB-lite"/>
    </source>
</evidence>
<dbReference type="InterPro" id="IPR017911">
    <property type="entry name" value="MacB-like_ATP-bd"/>
</dbReference>
<organism evidence="17 18">
    <name type="scientific">Thauera phenylacetica B4P</name>
    <dbReference type="NCBI Taxonomy" id="1234382"/>
    <lineage>
        <taxon>Bacteria</taxon>
        <taxon>Pseudomonadati</taxon>
        <taxon>Pseudomonadota</taxon>
        <taxon>Betaproteobacteria</taxon>
        <taxon>Rhodocyclales</taxon>
        <taxon>Zoogloeaceae</taxon>
        <taxon>Thauera</taxon>
    </lineage>
</organism>
<dbReference type="Pfam" id="PF02687">
    <property type="entry name" value="FtsX"/>
    <property type="match status" value="1"/>
</dbReference>
<evidence type="ECO:0000259" key="16">
    <source>
        <dbReference type="PROSITE" id="PS50893"/>
    </source>
</evidence>
<protein>
    <recommendedName>
        <fullName evidence="13">Pyoverdine export ATP-binding/permease protein PvdT</fullName>
    </recommendedName>
</protein>
<dbReference type="RefSeq" id="WP_004384290.1">
    <property type="nucleotide sequence ID" value="NZ_AMXF01000342.1"/>
</dbReference>
<evidence type="ECO:0000256" key="8">
    <source>
        <dbReference type="ARBA" id="ARBA00022967"/>
    </source>
</evidence>
<feature type="transmembrane region" description="Helical" evidence="15">
    <location>
        <begin position="601"/>
        <end position="627"/>
    </location>
</feature>
<evidence type="ECO:0000313" key="18">
    <source>
        <dbReference type="Proteomes" id="UP000013047"/>
    </source>
</evidence>
<dbReference type="PROSITE" id="PS50893">
    <property type="entry name" value="ABC_TRANSPORTER_2"/>
    <property type="match status" value="1"/>
</dbReference>
<evidence type="ECO:0000256" key="7">
    <source>
        <dbReference type="ARBA" id="ARBA00022840"/>
    </source>
</evidence>
<accession>N6ZEG5</accession>
<dbReference type="PROSITE" id="PS00211">
    <property type="entry name" value="ABC_TRANSPORTER_1"/>
    <property type="match status" value="1"/>
</dbReference>
<feature type="compositionally biased region" description="Low complexity" evidence="14">
    <location>
        <begin position="10"/>
        <end position="23"/>
    </location>
</feature>
<dbReference type="InterPro" id="IPR003838">
    <property type="entry name" value="ABC3_permease_C"/>
</dbReference>
<dbReference type="GO" id="GO:0098796">
    <property type="term" value="C:membrane protein complex"/>
    <property type="evidence" value="ECO:0007669"/>
    <property type="project" value="UniProtKB-ARBA"/>
</dbReference>
<dbReference type="CDD" id="cd03255">
    <property type="entry name" value="ABC_MJ0796_LolCDE_FtsE"/>
    <property type="match status" value="1"/>
</dbReference>
<dbReference type="Pfam" id="PF00005">
    <property type="entry name" value="ABC_tran"/>
    <property type="match status" value="1"/>
</dbReference>
<feature type="transmembrane region" description="Helical" evidence="15">
    <location>
        <begin position="633"/>
        <end position="658"/>
    </location>
</feature>
<comment type="similarity">
    <text evidence="12">Belongs to the ABC transporter superfamily. Macrolide exporter (TC 3.A.1.122) family.</text>
</comment>
<evidence type="ECO:0000256" key="4">
    <source>
        <dbReference type="ARBA" id="ARBA00022519"/>
    </source>
</evidence>
<evidence type="ECO:0000256" key="1">
    <source>
        <dbReference type="ARBA" id="ARBA00004429"/>
    </source>
</evidence>
<keyword evidence="10 15" id="KW-0472">Membrane</keyword>
<sequence>MKIERLPGEDAPSSSDPPAAAAATQAGPHVAPPTAPPLIELHGITRSFVNGEVETRVLHGIDLTIHAGEFVAIMGASGSGKSTLMNLLGCLDRPSGGTYRFMGEDVAALDRDALARLRREAFGFVFQSYNLLGGATARDNVEVPAVYSGMPREERHARAEELLARLGLGERIHHRPGQLSGGQQQRVSIARALMNGGRIIFADEPTGALDSRSGAEVMKLLAELSAAGHTIVLITHEREVAEQAQRIIEIRDGRIVADPGPRPPQAPEPDFAPHVDRTSPLSDVVEATRTALRALRANLFRTILTLLGIVIGVASVIAMLAIGDGAKQKVIDQVSAMGTNLLTVRPGAPNTRGRDAPATLVIEDVQAIAELPNVLASVPEQGATITLRAGNLDHRSSVNGTSADYVVARNWAPASGTFFSAEDEARYATVAVLGQTVARALFPGRDAVGEFILVNNIPFQVMGVMTPKGATPWGQDQDDIVFMPFNTASLRITGQRFLRNVTIAVEDVGRIDDTQAAVHGLLLARHGVEDVQIRNMASVIDTVSETQNTLTVLLGTVAAISLLVGGIGVMNIMLVSVTERTREIGIRMATGARTRNILQQFLIEALVVSAVGGLIGVAVGLGAAAIIEAFGTAVQYSLTPVVLAFSCAFLTGLVFGYLPARKAARLDPVVALASE</sequence>
<proteinExistence type="inferred from homology"/>
<dbReference type="EMBL" id="AMXF01000342">
    <property type="protein sequence ID" value="ENO92718.1"/>
    <property type="molecule type" value="Genomic_DNA"/>
</dbReference>
<gene>
    <name evidence="17" type="ORF">C667_21954</name>
</gene>
<name>N6ZEG5_9RHOO</name>
<evidence type="ECO:0000256" key="12">
    <source>
        <dbReference type="ARBA" id="ARBA00038388"/>
    </source>
</evidence>
<dbReference type="InterPro" id="IPR025857">
    <property type="entry name" value="MacB_PCD"/>
</dbReference>
<dbReference type="GO" id="GO:0022857">
    <property type="term" value="F:transmembrane transporter activity"/>
    <property type="evidence" value="ECO:0007669"/>
    <property type="project" value="TreeGrafter"/>
</dbReference>
<keyword evidence="5 15" id="KW-0812">Transmembrane</keyword>
<dbReference type="GO" id="GO:0005524">
    <property type="term" value="F:ATP binding"/>
    <property type="evidence" value="ECO:0007669"/>
    <property type="project" value="UniProtKB-KW"/>
</dbReference>
<feature type="region of interest" description="Disordered" evidence="14">
    <location>
        <begin position="255"/>
        <end position="277"/>
    </location>
</feature>